<proteinExistence type="predicted"/>
<feature type="compositionally biased region" description="Basic residues" evidence="1">
    <location>
        <begin position="1"/>
        <end position="22"/>
    </location>
</feature>
<keyword evidence="2" id="KW-0812">Transmembrane</keyword>
<feature type="transmembrane region" description="Helical" evidence="2">
    <location>
        <begin position="37"/>
        <end position="58"/>
    </location>
</feature>
<reference evidence="3" key="1">
    <citation type="submission" date="2024-07" db="EMBL/GenBank/DDBJ databases">
        <authorList>
            <person name="Yu S.T."/>
        </authorList>
    </citation>
    <scope>NUCLEOTIDE SEQUENCE</scope>
    <source>
        <strain evidence="3">Y1</strain>
    </source>
</reference>
<sequence>MSAPPHRRATYGRPKVRIHGRARAVAAPPPHPRVRPWRAYAVVAVIALLVAAGLLLYVDERSSRGHAQVAGAAPGPDFLEVDVVLQRVDASAQTLSAKVLAQPHGALEAPGGALVPAQDLVLETSSLEQTVLRYPAGQQIASTTVAFNLYGGRVTDYPFDRYRTVVGFQATVGGRPVPVVIGIEEADPFFAFRRDTEDREGTAVAITERISRSRSTFILAWFMIGAMWALAFSVLIAAWLIVRQRRGLLWPALSWMAATLFALVGMRNAAPGNPPIGSLLDYAAFFWAELLVAVGLTMVVVRGARVEGGHRDPPARDRPRYDRP</sequence>
<dbReference type="RefSeq" id="WP_369184435.1">
    <property type="nucleotide sequence ID" value="NZ_CP163445.1"/>
</dbReference>
<evidence type="ECO:0000256" key="2">
    <source>
        <dbReference type="SAM" id="Phobius"/>
    </source>
</evidence>
<feature type="transmembrane region" description="Helical" evidence="2">
    <location>
        <begin position="248"/>
        <end position="267"/>
    </location>
</feature>
<organism evidence="3">
    <name type="scientific">Streptomyces sp. Y1</name>
    <dbReference type="NCBI Taxonomy" id="3238634"/>
    <lineage>
        <taxon>Bacteria</taxon>
        <taxon>Bacillati</taxon>
        <taxon>Actinomycetota</taxon>
        <taxon>Actinomycetes</taxon>
        <taxon>Kitasatosporales</taxon>
        <taxon>Streptomycetaceae</taxon>
        <taxon>Streptomyces</taxon>
    </lineage>
</organism>
<keyword evidence="2" id="KW-0472">Membrane</keyword>
<accession>A0AB39TR65</accession>
<evidence type="ECO:0000256" key="1">
    <source>
        <dbReference type="SAM" id="MobiDB-lite"/>
    </source>
</evidence>
<name>A0AB39TR65_9ACTN</name>
<dbReference type="EMBL" id="CP163445">
    <property type="protein sequence ID" value="XDQ81727.1"/>
    <property type="molecule type" value="Genomic_DNA"/>
</dbReference>
<dbReference type="InterPro" id="IPR027948">
    <property type="entry name" value="DUF4436"/>
</dbReference>
<feature type="transmembrane region" description="Helical" evidence="2">
    <location>
        <begin position="279"/>
        <end position="301"/>
    </location>
</feature>
<gene>
    <name evidence="3" type="ORF">AB2U05_26265</name>
</gene>
<evidence type="ECO:0000313" key="3">
    <source>
        <dbReference type="EMBL" id="XDQ81727.1"/>
    </source>
</evidence>
<feature type="transmembrane region" description="Helical" evidence="2">
    <location>
        <begin position="218"/>
        <end position="242"/>
    </location>
</feature>
<dbReference type="AlphaFoldDB" id="A0AB39TR65"/>
<keyword evidence="2" id="KW-1133">Transmembrane helix</keyword>
<protein>
    <submittedName>
        <fullName evidence="3">DUF4436 family protein</fullName>
    </submittedName>
</protein>
<dbReference type="Pfam" id="PF14494">
    <property type="entry name" value="DUF4436"/>
    <property type="match status" value="1"/>
</dbReference>
<feature type="region of interest" description="Disordered" evidence="1">
    <location>
        <begin position="1"/>
        <end position="29"/>
    </location>
</feature>